<dbReference type="OrthoDB" id="9155736at2"/>
<name>K9UQ52_CHAP6</name>
<dbReference type="eggNOG" id="ENOG5032ZWX">
    <property type="taxonomic scope" value="Bacteria"/>
</dbReference>
<dbReference type="RefSeq" id="WP_015162868.1">
    <property type="nucleotide sequence ID" value="NC_019697.1"/>
</dbReference>
<accession>K9UQ52</accession>
<keyword evidence="2" id="KW-1185">Reference proteome</keyword>
<dbReference type="Proteomes" id="UP000010366">
    <property type="component" value="Chromosome"/>
</dbReference>
<gene>
    <name evidence="1" type="ORF">Cha6605_5947</name>
</gene>
<dbReference type="STRING" id="1173020.Cha6605_5947"/>
<organism evidence="1 2">
    <name type="scientific">Chamaesiphon minutus (strain ATCC 27169 / PCC 6605)</name>
    <dbReference type="NCBI Taxonomy" id="1173020"/>
    <lineage>
        <taxon>Bacteria</taxon>
        <taxon>Bacillati</taxon>
        <taxon>Cyanobacteriota</taxon>
        <taxon>Cyanophyceae</taxon>
        <taxon>Gomontiellales</taxon>
        <taxon>Chamaesiphonaceae</taxon>
        <taxon>Chamaesiphon</taxon>
    </lineage>
</organism>
<dbReference type="EMBL" id="CP003600">
    <property type="protein sequence ID" value="AFY96793.1"/>
    <property type="molecule type" value="Genomic_DNA"/>
</dbReference>
<evidence type="ECO:0000313" key="1">
    <source>
        <dbReference type="EMBL" id="AFY96793.1"/>
    </source>
</evidence>
<dbReference type="HOGENOM" id="CLU_762263_0_0_3"/>
<dbReference type="KEGG" id="cmp:Cha6605_5947"/>
<reference evidence="1 2" key="1">
    <citation type="submission" date="2012-05" db="EMBL/GenBank/DDBJ databases">
        <title>Finished chromosome of genome of Chamaesiphon sp. PCC 6605.</title>
        <authorList>
            <consortium name="US DOE Joint Genome Institute"/>
            <person name="Gugger M."/>
            <person name="Coursin T."/>
            <person name="Rippka R."/>
            <person name="Tandeau De Marsac N."/>
            <person name="Huntemann M."/>
            <person name="Wei C.-L."/>
            <person name="Han J."/>
            <person name="Detter J.C."/>
            <person name="Han C."/>
            <person name="Tapia R."/>
            <person name="Chen A."/>
            <person name="Kyrpides N."/>
            <person name="Mavromatis K."/>
            <person name="Markowitz V."/>
            <person name="Szeto E."/>
            <person name="Ivanova N."/>
            <person name="Pagani I."/>
            <person name="Pati A."/>
            <person name="Goodwin L."/>
            <person name="Nordberg H.P."/>
            <person name="Cantor M.N."/>
            <person name="Hua S.X."/>
            <person name="Woyke T."/>
            <person name="Kerfeld C.A."/>
        </authorList>
    </citation>
    <scope>NUCLEOTIDE SEQUENCE [LARGE SCALE GENOMIC DNA]</scope>
    <source>
        <strain evidence="2">ATCC 27169 / PCC 6605</strain>
    </source>
</reference>
<dbReference type="AlphaFoldDB" id="K9UQ52"/>
<evidence type="ECO:0000313" key="2">
    <source>
        <dbReference type="Proteomes" id="UP000010366"/>
    </source>
</evidence>
<sequence>MRPNFFTNSSPKSKYPDRQYQKYLLTALILLSTCLFSKTLLDLNIFLSTGRMVSTQDWVDLMFAKKEKMALAAPLDRPKILIISGSNSLFGLSAKTISQETRLTTINLGSHAGLGGAYILSRAEKLIRKGDIIILPLEYEFYSSSGISDDFKKGDILARFMISYDRNSLEKISATSIVNFFFSNVFSGNGKKEYMSYFRRNLNKKDILDRLQQQQLDGGCYSGYTFNQYGDETCNMESEDAQVNQAVIKTAMPRSISNIDPGGYIRQFVKLATNKGAKIVPLYPVSTYTDSYQDLAFKKSAQEIKKYWTDLGIDFQDSLMDSLLPPNLMFNANYHPNNAGREKRTRSIIPSIKNHTNSVQERS</sequence>
<protein>
    <submittedName>
        <fullName evidence="1">Uncharacterized protein</fullName>
    </submittedName>
</protein>
<proteinExistence type="predicted"/>